<dbReference type="SUPFAM" id="SSF53474">
    <property type="entry name" value="alpha/beta-Hydrolases"/>
    <property type="match status" value="1"/>
</dbReference>
<evidence type="ECO:0000256" key="6">
    <source>
        <dbReference type="ARBA" id="ARBA00022801"/>
    </source>
</evidence>
<evidence type="ECO:0000256" key="7">
    <source>
        <dbReference type="ARBA" id="ARBA00023277"/>
    </source>
</evidence>
<dbReference type="AlphaFoldDB" id="A0A2T3ZRA1"/>
<dbReference type="InterPro" id="IPR000254">
    <property type="entry name" value="CBD"/>
</dbReference>
<feature type="signal peptide" evidence="11">
    <location>
        <begin position="1"/>
        <end position="21"/>
    </location>
</feature>
<dbReference type="InterPro" id="IPR035971">
    <property type="entry name" value="CBD_sf"/>
</dbReference>
<dbReference type="GO" id="GO:0045493">
    <property type="term" value="P:xylan catabolic process"/>
    <property type="evidence" value="ECO:0007669"/>
    <property type="project" value="UniProtKB-UniRule"/>
</dbReference>
<evidence type="ECO:0000313" key="13">
    <source>
        <dbReference type="EMBL" id="PTB47325.1"/>
    </source>
</evidence>
<dbReference type="GO" id="GO:0005576">
    <property type="term" value="C:extracellular region"/>
    <property type="evidence" value="ECO:0007669"/>
    <property type="project" value="UniProtKB-SubCell"/>
</dbReference>
<keyword evidence="3 11" id="KW-0964">Secreted</keyword>
<keyword evidence="4 11" id="KW-0858">Xylan degradation</keyword>
<evidence type="ECO:0000313" key="14">
    <source>
        <dbReference type="Proteomes" id="UP000241690"/>
    </source>
</evidence>
<evidence type="ECO:0000256" key="11">
    <source>
        <dbReference type="RuleBase" id="RU367094"/>
    </source>
</evidence>
<dbReference type="PROSITE" id="PS51164">
    <property type="entry name" value="CBM1_2"/>
    <property type="match status" value="1"/>
</dbReference>
<dbReference type="PANTHER" id="PTHR38050">
    <property type="match status" value="1"/>
</dbReference>
<dbReference type="EC" id="3.1.1.73" evidence="11"/>
<dbReference type="ESTHER" id="triha-a0a0g0a1e5">
    <property type="family name" value="FaeC"/>
</dbReference>
<dbReference type="PROSITE" id="PS00562">
    <property type="entry name" value="CBM1_1"/>
    <property type="match status" value="1"/>
</dbReference>
<dbReference type="Proteomes" id="UP000241690">
    <property type="component" value="Unassembled WGS sequence"/>
</dbReference>
<comment type="similarity">
    <text evidence="2 11">Belongs to the faeC family.</text>
</comment>
<dbReference type="PANTHER" id="PTHR38050:SF1">
    <property type="entry name" value="FERULOYL ESTERASE C"/>
    <property type="match status" value="1"/>
</dbReference>
<evidence type="ECO:0000256" key="5">
    <source>
        <dbReference type="ARBA" id="ARBA00022729"/>
    </source>
</evidence>
<comment type="catalytic activity">
    <reaction evidence="10 11">
        <text>feruloyl-polysaccharide + H2O = ferulate + polysaccharide.</text>
        <dbReference type="EC" id="3.1.1.73"/>
    </reaction>
</comment>
<feature type="chain" id="PRO_5027149372" description="Feruloyl esterase C" evidence="11">
    <location>
        <begin position="22"/>
        <end position="344"/>
    </location>
</feature>
<accession>A0A2T3ZRA1</accession>
<organism evidence="13 14">
    <name type="scientific">Trichoderma harzianum CBS 226.95</name>
    <dbReference type="NCBI Taxonomy" id="983964"/>
    <lineage>
        <taxon>Eukaryota</taxon>
        <taxon>Fungi</taxon>
        <taxon>Dikarya</taxon>
        <taxon>Ascomycota</taxon>
        <taxon>Pezizomycotina</taxon>
        <taxon>Sordariomycetes</taxon>
        <taxon>Hypocreomycetidae</taxon>
        <taxon>Hypocreales</taxon>
        <taxon>Hypocreaceae</taxon>
        <taxon>Trichoderma</taxon>
    </lineage>
</organism>
<gene>
    <name evidence="13" type="ORF">M431DRAFT_102504</name>
</gene>
<feature type="domain" description="CBM1" evidence="12">
    <location>
        <begin position="308"/>
        <end position="344"/>
    </location>
</feature>
<dbReference type="Gene3D" id="3.40.50.1820">
    <property type="entry name" value="alpha/beta hydrolase"/>
    <property type="match status" value="1"/>
</dbReference>
<keyword evidence="5 11" id="KW-0732">Signal</keyword>
<evidence type="ECO:0000259" key="12">
    <source>
        <dbReference type="PROSITE" id="PS51164"/>
    </source>
</evidence>
<evidence type="ECO:0000256" key="9">
    <source>
        <dbReference type="ARBA" id="ARBA00025250"/>
    </source>
</evidence>
<dbReference type="GO" id="GO:0008236">
    <property type="term" value="F:serine-type peptidase activity"/>
    <property type="evidence" value="ECO:0007669"/>
    <property type="project" value="InterPro"/>
</dbReference>
<evidence type="ECO:0000256" key="1">
    <source>
        <dbReference type="ARBA" id="ARBA00004613"/>
    </source>
</evidence>
<dbReference type="InterPro" id="IPR043595">
    <property type="entry name" value="FaeB/C/D"/>
</dbReference>
<keyword evidence="14" id="KW-1185">Reference proteome</keyword>
<dbReference type="SMART" id="SM00236">
    <property type="entry name" value="fCBD"/>
    <property type="match status" value="1"/>
</dbReference>
<evidence type="ECO:0000256" key="10">
    <source>
        <dbReference type="ARBA" id="ARBA00034075"/>
    </source>
</evidence>
<dbReference type="GO" id="GO:0030600">
    <property type="term" value="F:feruloyl esterase activity"/>
    <property type="evidence" value="ECO:0007669"/>
    <property type="project" value="UniProtKB-UniRule"/>
</dbReference>
<evidence type="ECO:0000256" key="2">
    <source>
        <dbReference type="ARBA" id="ARBA00010278"/>
    </source>
</evidence>
<dbReference type="InterPro" id="IPR001375">
    <property type="entry name" value="Peptidase_S9_cat"/>
</dbReference>
<dbReference type="Pfam" id="PF00734">
    <property type="entry name" value="CBM_1"/>
    <property type="match status" value="1"/>
</dbReference>
<dbReference type="Pfam" id="PF00326">
    <property type="entry name" value="Peptidase_S9"/>
    <property type="match status" value="1"/>
</dbReference>
<proteinExistence type="inferred from homology"/>
<keyword evidence="8 11" id="KW-0624">Polysaccharide degradation</keyword>
<dbReference type="EMBL" id="KZ679758">
    <property type="protein sequence ID" value="PTB47325.1"/>
    <property type="molecule type" value="Genomic_DNA"/>
</dbReference>
<sequence>MLSCGKLALIFLAASVQEAVASLSSGCGKAVGTSSGTKSMTVNGKTRQYILQLPANYNASSGYKLIFGYHWRDGTMNNVAPGYYGLRDLARETAIFVAPQGLNNGWANSGGEDLTFTDQMVDYITSNACVDKDQIFSTGWSYGGAMTFELACSRPNVFKAVAVIAGAQLSGCDGGTTPIPYLGIHGVVDSVLPINLGRGLRDKFLQLNGCTSKNAPEPAGGSGTHIKTTFDCRPGYPVWWIAHSGDHVPDPKDAGRSQSWAPGETWSFFTQPGLKGQSGGSSSSVTTTSKIYFTTSSTTPTTTAGSDSCAARYSQCGGVGWSGPTCCQLGATCRYSNDWYSQCL</sequence>
<protein>
    <recommendedName>
        <fullName evidence="11">Feruloyl esterase C</fullName>
        <ecNumber evidence="11">3.1.1.73</ecNumber>
    </recommendedName>
    <alternativeName>
        <fullName evidence="11">Ferulic acid esterase C</fullName>
    </alternativeName>
</protein>
<dbReference type="STRING" id="983964.A0A2T3ZRA1"/>
<comment type="function">
    <text evidence="9 11">Involved in degradation of plant cell walls. Hydrolyzes the feruloyl-arabinose ester bond in arabinoxylans, and the feruloyl-galactose ester bond in pectin. Active against paranitrophenyl-acetate, methyl ferulate and wheat arabinoxylan.</text>
</comment>
<keyword evidence="6 11" id="KW-0378">Hydrolase</keyword>
<comment type="subcellular location">
    <subcellularLocation>
        <location evidence="1 11">Secreted</location>
    </subcellularLocation>
</comment>
<keyword evidence="7 11" id="KW-0119">Carbohydrate metabolism</keyword>
<dbReference type="SUPFAM" id="SSF57180">
    <property type="entry name" value="Cellulose-binding domain"/>
    <property type="match status" value="1"/>
</dbReference>
<name>A0A2T3ZRA1_TRIHA</name>
<dbReference type="RefSeq" id="XP_024767002.1">
    <property type="nucleotide sequence ID" value="XM_024911450.1"/>
</dbReference>
<evidence type="ECO:0000256" key="4">
    <source>
        <dbReference type="ARBA" id="ARBA00022651"/>
    </source>
</evidence>
<evidence type="ECO:0000256" key="8">
    <source>
        <dbReference type="ARBA" id="ARBA00023326"/>
    </source>
</evidence>
<dbReference type="InterPro" id="IPR029058">
    <property type="entry name" value="AB_hydrolase_fold"/>
</dbReference>
<dbReference type="GeneID" id="36620009"/>
<dbReference type="GO" id="GO:0006508">
    <property type="term" value="P:proteolysis"/>
    <property type="evidence" value="ECO:0007669"/>
    <property type="project" value="InterPro"/>
</dbReference>
<dbReference type="GO" id="GO:0030248">
    <property type="term" value="F:cellulose binding"/>
    <property type="evidence" value="ECO:0007669"/>
    <property type="project" value="InterPro"/>
</dbReference>
<evidence type="ECO:0000256" key="3">
    <source>
        <dbReference type="ARBA" id="ARBA00022525"/>
    </source>
</evidence>
<reference evidence="13 14" key="1">
    <citation type="submission" date="2016-07" db="EMBL/GenBank/DDBJ databases">
        <title>Multiple horizontal gene transfer events from other fungi enriched the ability of initially mycotrophic Trichoderma (Ascomycota) to feed on dead plant biomass.</title>
        <authorList>
            <consortium name="DOE Joint Genome Institute"/>
            <person name="Aerts A."/>
            <person name="Atanasova L."/>
            <person name="Chenthamara K."/>
            <person name="Zhang J."/>
            <person name="Grujic M."/>
            <person name="Henrissat B."/>
            <person name="Kuo A."/>
            <person name="Salamov A."/>
            <person name="Lipzen A."/>
            <person name="Labutti K."/>
            <person name="Barry K."/>
            <person name="Miao Y."/>
            <person name="Rahimi M.J."/>
            <person name="Shen Q."/>
            <person name="Grigoriev I.V."/>
            <person name="Kubicek C.P."/>
            <person name="Druzhinina I.S."/>
        </authorList>
    </citation>
    <scope>NUCLEOTIDE SEQUENCE [LARGE SCALE GENOMIC DNA]</scope>
    <source>
        <strain evidence="13 14">CBS 226.95</strain>
    </source>
</reference>